<dbReference type="InterPro" id="IPR040079">
    <property type="entry name" value="Glutathione_S-Trfase"/>
</dbReference>
<reference evidence="4 5" key="1">
    <citation type="submission" date="2019-12" db="EMBL/GenBank/DDBJ databases">
        <title>Genomic-based taxomic classification of the family Erythrobacteraceae.</title>
        <authorList>
            <person name="Xu L."/>
        </authorList>
    </citation>
    <scope>NUCLEOTIDE SEQUENCE [LARGE SCALE GENOMIC DNA]</scope>
    <source>
        <strain evidence="4 5">KEMB 9005-328</strain>
    </source>
</reference>
<comment type="caution">
    <text evidence="4">The sequence shown here is derived from an EMBL/GenBank/DDBJ whole genome shotgun (WGS) entry which is preliminary data.</text>
</comment>
<keyword evidence="4" id="KW-0808">Transferase</keyword>
<dbReference type="SFLD" id="SFLDG00358">
    <property type="entry name" value="Main_(cytGST)"/>
    <property type="match status" value="1"/>
</dbReference>
<dbReference type="OrthoDB" id="5740960at2"/>
<dbReference type="PROSITE" id="PS50404">
    <property type="entry name" value="GST_NTER"/>
    <property type="match status" value="1"/>
</dbReference>
<dbReference type="RefSeq" id="WP_160751562.1">
    <property type="nucleotide sequence ID" value="NZ_WTYA01000001.1"/>
</dbReference>
<dbReference type="SFLD" id="SFLDG01150">
    <property type="entry name" value="Main.1:_Beta-like"/>
    <property type="match status" value="1"/>
</dbReference>
<dbReference type="SUPFAM" id="SSF52833">
    <property type="entry name" value="Thioredoxin-like"/>
    <property type="match status" value="1"/>
</dbReference>
<dbReference type="CDD" id="cd03046">
    <property type="entry name" value="GST_N_GTT1_like"/>
    <property type="match status" value="1"/>
</dbReference>
<dbReference type="SUPFAM" id="SSF47616">
    <property type="entry name" value="GST C-terminal domain-like"/>
    <property type="match status" value="1"/>
</dbReference>
<dbReference type="Pfam" id="PF00043">
    <property type="entry name" value="GST_C"/>
    <property type="match status" value="1"/>
</dbReference>
<comment type="similarity">
    <text evidence="1">Belongs to the GST superfamily.</text>
</comment>
<gene>
    <name evidence="4" type="ORF">GRI58_00235</name>
</gene>
<dbReference type="InterPro" id="IPR036282">
    <property type="entry name" value="Glutathione-S-Trfase_C_sf"/>
</dbReference>
<dbReference type="Pfam" id="PF02798">
    <property type="entry name" value="GST_N"/>
    <property type="match status" value="1"/>
</dbReference>
<feature type="domain" description="GST N-terminal" evidence="2">
    <location>
        <begin position="1"/>
        <end position="83"/>
    </location>
</feature>
<keyword evidence="5" id="KW-1185">Reference proteome</keyword>
<evidence type="ECO:0000313" key="4">
    <source>
        <dbReference type="EMBL" id="MXP27249.1"/>
    </source>
</evidence>
<evidence type="ECO:0000256" key="1">
    <source>
        <dbReference type="RuleBase" id="RU003494"/>
    </source>
</evidence>
<dbReference type="PANTHER" id="PTHR44051">
    <property type="entry name" value="GLUTATHIONE S-TRANSFERASE-RELATED"/>
    <property type="match status" value="1"/>
</dbReference>
<dbReference type="GO" id="GO:0016740">
    <property type="term" value="F:transferase activity"/>
    <property type="evidence" value="ECO:0007669"/>
    <property type="project" value="UniProtKB-KW"/>
</dbReference>
<evidence type="ECO:0000259" key="2">
    <source>
        <dbReference type="PROSITE" id="PS50404"/>
    </source>
</evidence>
<dbReference type="InterPro" id="IPR010987">
    <property type="entry name" value="Glutathione-S-Trfase_C-like"/>
</dbReference>
<dbReference type="Gene3D" id="1.20.1050.10">
    <property type="match status" value="1"/>
</dbReference>
<dbReference type="EMBL" id="WTYA01000001">
    <property type="protein sequence ID" value="MXP27249.1"/>
    <property type="molecule type" value="Genomic_DNA"/>
</dbReference>
<dbReference type="PROSITE" id="PS50405">
    <property type="entry name" value="GST_CTER"/>
    <property type="match status" value="1"/>
</dbReference>
<protein>
    <submittedName>
        <fullName evidence="4">Glutathione S-transferase</fullName>
    </submittedName>
</protein>
<name>A0A845ACY2_9SPHN</name>
<dbReference type="CDD" id="cd03207">
    <property type="entry name" value="GST_C_8"/>
    <property type="match status" value="1"/>
</dbReference>
<dbReference type="InterPro" id="IPR004046">
    <property type="entry name" value="GST_C"/>
</dbReference>
<proteinExistence type="inferred from homology"/>
<dbReference type="PANTHER" id="PTHR44051:SF21">
    <property type="entry name" value="GLUTATHIONE S-TRANSFERASE FAMILY PROTEIN"/>
    <property type="match status" value="1"/>
</dbReference>
<dbReference type="InterPro" id="IPR004045">
    <property type="entry name" value="Glutathione_S-Trfase_N"/>
</dbReference>
<dbReference type="InterPro" id="IPR036249">
    <property type="entry name" value="Thioredoxin-like_sf"/>
</dbReference>
<evidence type="ECO:0000259" key="3">
    <source>
        <dbReference type="PROSITE" id="PS50405"/>
    </source>
</evidence>
<feature type="domain" description="GST C-terminal" evidence="3">
    <location>
        <begin position="86"/>
        <end position="209"/>
    </location>
</feature>
<dbReference type="SFLD" id="SFLDS00019">
    <property type="entry name" value="Glutathione_Transferase_(cytos"/>
    <property type="match status" value="1"/>
</dbReference>
<organism evidence="4 5">
    <name type="scientific">Qipengyuania algicida</name>
    <dbReference type="NCBI Taxonomy" id="1836209"/>
    <lineage>
        <taxon>Bacteria</taxon>
        <taxon>Pseudomonadati</taxon>
        <taxon>Pseudomonadota</taxon>
        <taxon>Alphaproteobacteria</taxon>
        <taxon>Sphingomonadales</taxon>
        <taxon>Erythrobacteraceae</taxon>
        <taxon>Qipengyuania</taxon>
    </lineage>
</organism>
<dbReference type="AlphaFoldDB" id="A0A845ACY2"/>
<sequence>MAEYTFYTNPMSRGQIVRWALHEAGADYDTVLVDWADKPSEFVATNPMAKVPTLVHHHGGHDHTITECAAICHYLAEMTANDLLPRKEEKADYFRYLFFAAGPVEQAVTSRAMGWSVDDPQKQGMLGFGSYERAMDVFDGMLSNRDFVCGDRFTMADVYVGSQVDWGLSFGSMPERASFTAYAERVRTRDAYKAAKAIDMQLIAEKQDD</sequence>
<dbReference type="Gene3D" id="3.40.30.10">
    <property type="entry name" value="Glutaredoxin"/>
    <property type="match status" value="1"/>
</dbReference>
<dbReference type="Proteomes" id="UP000439780">
    <property type="component" value="Unassembled WGS sequence"/>
</dbReference>
<evidence type="ECO:0000313" key="5">
    <source>
        <dbReference type="Proteomes" id="UP000439780"/>
    </source>
</evidence>
<accession>A0A845ACY2</accession>